<reference evidence="2" key="1">
    <citation type="submission" date="2020-03" db="EMBL/GenBank/DDBJ databases">
        <authorList>
            <person name="Guo F."/>
        </authorList>
    </citation>
    <scope>NUCLEOTIDE SEQUENCE</scope>
    <source>
        <strain evidence="2">JCM 30134</strain>
    </source>
</reference>
<protein>
    <submittedName>
        <fullName evidence="2">VOC family protein</fullName>
    </submittedName>
</protein>
<keyword evidence="3" id="KW-1185">Reference proteome</keyword>
<dbReference type="Gene3D" id="3.10.180.10">
    <property type="entry name" value="2,3-Dihydroxybiphenyl 1,2-Dioxygenase, domain 1"/>
    <property type="match status" value="1"/>
</dbReference>
<dbReference type="Pfam" id="PF00903">
    <property type="entry name" value="Glyoxalase"/>
    <property type="match status" value="1"/>
</dbReference>
<name>A0A9E5JUN8_9GAMM</name>
<accession>A0A9E5JUN8</accession>
<evidence type="ECO:0000313" key="2">
    <source>
        <dbReference type="EMBL" id="NHO65791.1"/>
    </source>
</evidence>
<organism evidence="2 3">
    <name type="scientific">Pseudomaricurvus hydrocarbonicus</name>
    <dbReference type="NCBI Taxonomy" id="1470433"/>
    <lineage>
        <taxon>Bacteria</taxon>
        <taxon>Pseudomonadati</taxon>
        <taxon>Pseudomonadota</taxon>
        <taxon>Gammaproteobacteria</taxon>
        <taxon>Cellvibrionales</taxon>
        <taxon>Cellvibrionaceae</taxon>
        <taxon>Pseudomaricurvus</taxon>
    </lineage>
</organism>
<dbReference type="Proteomes" id="UP000787472">
    <property type="component" value="Unassembled WGS sequence"/>
</dbReference>
<dbReference type="InterPro" id="IPR029068">
    <property type="entry name" value="Glyas_Bleomycin-R_OHBP_Dase"/>
</dbReference>
<dbReference type="InterPro" id="IPR037523">
    <property type="entry name" value="VOC_core"/>
</dbReference>
<evidence type="ECO:0000313" key="3">
    <source>
        <dbReference type="Proteomes" id="UP000787472"/>
    </source>
</evidence>
<dbReference type="RefSeq" id="WP_167185352.1">
    <property type="nucleotide sequence ID" value="NZ_JAAONZ010000005.1"/>
</dbReference>
<dbReference type="InterPro" id="IPR004360">
    <property type="entry name" value="Glyas_Fos-R_dOase_dom"/>
</dbReference>
<feature type="domain" description="VOC" evidence="1">
    <location>
        <begin position="1"/>
        <end position="97"/>
    </location>
</feature>
<comment type="caution">
    <text evidence="2">The sequence shown here is derived from an EMBL/GenBank/DDBJ whole genome shotgun (WGS) entry which is preliminary data.</text>
</comment>
<dbReference type="EMBL" id="JAAONZ010000005">
    <property type="protein sequence ID" value="NHO65791.1"/>
    <property type="molecule type" value="Genomic_DNA"/>
</dbReference>
<proteinExistence type="predicted"/>
<dbReference type="SUPFAM" id="SSF54593">
    <property type="entry name" value="Glyoxalase/Bleomycin resistance protein/Dihydroxybiphenyl dioxygenase"/>
    <property type="match status" value="1"/>
</dbReference>
<sequence>MDFLELNKSSYLAFVYTPKNSKQVDIGITHSGNPIAECTMGTMQHLAFNVDTLEDLLALRDRIRANNIHCMGPLDHGFAKSIYFAGPEGLTLEVCTLTGSDINNWVDPEVVSLLGISDDELEKLRNPEPFNLPTRPVSQPSLQGASPLKMVFPEQAYNTIMSSSDEAVEAMFKETWEPEP</sequence>
<evidence type="ECO:0000259" key="1">
    <source>
        <dbReference type="PROSITE" id="PS51819"/>
    </source>
</evidence>
<dbReference type="AlphaFoldDB" id="A0A9E5JUN8"/>
<gene>
    <name evidence="2" type="ORF">G8770_09580</name>
</gene>
<dbReference type="PROSITE" id="PS51819">
    <property type="entry name" value="VOC"/>
    <property type="match status" value="1"/>
</dbReference>